<dbReference type="InterPro" id="IPR020900">
    <property type="entry name" value="Arg_repress_DNA-bd"/>
</dbReference>
<comment type="caution">
    <text evidence="10">The sequence shown here is derived from an EMBL/GenBank/DDBJ whole genome shotgun (WGS) entry which is preliminary data.</text>
</comment>
<dbReference type="Pfam" id="PF01316">
    <property type="entry name" value="Arg_repressor"/>
    <property type="match status" value="1"/>
</dbReference>
<dbReference type="InterPro" id="IPR036251">
    <property type="entry name" value="Arg_repress_C_sf"/>
</dbReference>
<evidence type="ECO:0000256" key="7">
    <source>
        <dbReference type="HAMAP-Rule" id="MF_00173"/>
    </source>
</evidence>
<gene>
    <name evidence="7" type="primary">argR</name>
    <name evidence="10" type="ORF">ENR23_09150</name>
</gene>
<dbReference type="GO" id="GO:0003700">
    <property type="term" value="F:DNA-binding transcription factor activity"/>
    <property type="evidence" value="ECO:0007669"/>
    <property type="project" value="UniProtKB-UniRule"/>
</dbReference>
<dbReference type="Pfam" id="PF02863">
    <property type="entry name" value="Arg_repressor_C"/>
    <property type="match status" value="1"/>
</dbReference>
<comment type="function">
    <text evidence="7">Regulates arginine biosynthesis genes.</text>
</comment>
<dbReference type="PANTHER" id="PTHR34471:SF1">
    <property type="entry name" value="ARGININE REPRESSOR"/>
    <property type="match status" value="1"/>
</dbReference>
<keyword evidence="7" id="KW-0055">Arginine biosynthesis</keyword>
<dbReference type="HAMAP" id="MF_00173">
    <property type="entry name" value="Arg_repressor"/>
    <property type="match status" value="1"/>
</dbReference>
<accession>A0A832MLF1</accession>
<comment type="pathway">
    <text evidence="7">Amino-acid biosynthesis; L-arginine biosynthesis [regulation].</text>
</comment>
<keyword evidence="5 7" id="KW-0238">DNA-binding</keyword>
<organism evidence="10">
    <name type="scientific">Eiseniibacteriota bacterium</name>
    <dbReference type="NCBI Taxonomy" id="2212470"/>
    <lineage>
        <taxon>Bacteria</taxon>
        <taxon>Candidatus Eiseniibacteriota</taxon>
    </lineage>
</organism>
<dbReference type="GO" id="GO:0005737">
    <property type="term" value="C:cytoplasm"/>
    <property type="evidence" value="ECO:0007669"/>
    <property type="project" value="UniProtKB-SubCell"/>
</dbReference>
<evidence type="ECO:0000259" key="8">
    <source>
        <dbReference type="Pfam" id="PF01316"/>
    </source>
</evidence>
<evidence type="ECO:0000256" key="1">
    <source>
        <dbReference type="ARBA" id="ARBA00004496"/>
    </source>
</evidence>
<evidence type="ECO:0000313" key="10">
    <source>
        <dbReference type="EMBL" id="HGZ43575.1"/>
    </source>
</evidence>
<dbReference type="InterPro" id="IPR020899">
    <property type="entry name" value="Arg_repress_C"/>
</dbReference>
<dbReference type="SUPFAM" id="SSF46785">
    <property type="entry name" value="Winged helix' DNA-binding domain"/>
    <property type="match status" value="1"/>
</dbReference>
<sequence>MPLHEYSKRPGGWTAVPRSRRLSLLARLLAERRFSSQEELVQALARSGVEVTQATLSRDLRSLGVIRRPDADGRPGYELPGPPSEAFDRERQLLDLKVFVSEVRVAQNLVVVATPPGHANGVARAIDLAGYDGFVGSVAGDDTILVVMRDGAAARAMKRQLDRLAGRGTGGAK</sequence>
<evidence type="ECO:0000256" key="3">
    <source>
        <dbReference type="ARBA" id="ARBA00022490"/>
    </source>
</evidence>
<dbReference type="Gene3D" id="1.10.10.10">
    <property type="entry name" value="Winged helix-like DNA-binding domain superfamily/Winged helix DNA-binding domain"/>
    <property type="match status" value="1"/>
</dbReference>
<keyword evidence="3 7" id="KW-0963">Cytoplasm</keyword>
<dbReference type="PRINTS" id="PR01467">
    <property type="entry name" value="ARGREPRESSOR"/>
</dbReference>
<comment type="similarity">
    <text evidence="2 7">Belongs to the ArgR family.</text>
</comment>
<name>A0A832MLF1_UNCEI</name>
<dbReference type="InterPro" id="IPR001669">
    <property type="entry name" value="Arg_repress"/>
</dbReference>
<dbReference type="EMBL" id="DSQF01000018">
    <property type="protein sequence ID" value="HGZ43575.1"/>
    <property type="molecule type" value="Genomic_DNA"/>
</dbReference>
<keyword evidence="7" id="KW-0678">Repressor</keyword>
<dbReference type="InterPro" id="IPR036388">
    <property type="entry name" value="WH-like_DNA-bd_sf"/>
</dbReference>
<feature type="domain" description="Arginine repressor DNA-binding" evidence="8">
    <location>
        <begin position="18"/>
        <end position="80"/>
    </location>
</feature>
<keyword evidence="7" id="KW-0028">Amino-acid biosynthesis</keyword>
<comment type="subcellular location">
    <subcellularLocation>
        <location evidence="1 7">Cytoplasm</location>
    </subcellularLocation>
</comment>
<evidence type="ECO:0000256" key="2">
    <source>
        <dbReference type="ARBA" id="ARBA00008316"/>
    </source>
</evidence>
<dbReference type="GO" id="GO:0034618">
    <property type="term" value="F:arginine binding"/>
    <property type="evidence" value="ECO:0007669"/>
    <property type="project" value="InterPro"/>
</dbReference>
<dbReference type="GO" id="GO:0003677">
    <property type="term" value="F:DNA binding"/>
    <property type="evidence" value="ECO:0007669"/>
    <property type="project" value="UniProtKB-KW"/>
</dbReference>
<protein>
    <recommendedName>
        <fullName evidence="7">Arginine repressor</fullName>
    </recommendedName>
</protein>
<proteinExistence type="inferred from homology"/>
<feature type="domain" description="Arginine repressor C-terminal" evidence="9">
    <location>
        <begin position="97"/>
        <end position="161"/>
    </location>
</feature>
<dbReference type="InterPro" id="IPR036390">
    <property type="entry name" value="WH_DNA-bd_sf"/>
</dbReference>
<dbReference type="AlphaFoldDB" id="A0A832MLF1"/>
<dbReference type="Gene3D" id="3.30.1360.40">
    <property type="match status" value="1"/>
</dbReference>
<keyword evidence="4 7" id="KW-0805">Transcription regulation</keyword>
<dbReference type="UniPathway" id="UPA00068"/>
<evidence type="ECO:0000256" key="5">
    <source>
        <dbReference type="ARBA" id="ARBA00023125"/>
    </source>
</evidence>
<evidence type="ECO:0000259" key="9">
    <source>
        <dbReference type="Pfam" id="PF02863"/>
    </source>
</evidence>
<dbReference type="PANTHER" id="PTHR34471">
    <property type="entry name" value="ARGININE REPRESSOR"/>
    <property type="match status" value="1"/>
</dbReference>
<dbReference type="SUPFAM" id="SSF55252">
    <property type="entry name" value="C-terminal domain of arginine repressor"/>
    <property type="match status" value="1"/>
</dbReference>
<dbReference type="GO" id="GO:0006526">
    <property type="term" value="P:L-arginine biosynthetic process"/>
    <property type="evidence" value="ECO:0007669"/>
    <property type="project" value="UniProtKB-UniPathway"/>
</dbReference>
<reference evidence="10" key="1">
    <citation type="journal article" date="2020" name="mSystems">
        <title>Genome- and Community-Level Interaction Insights into Carbon Utilization and Element Cycling Functions of Hydrothermarchaeota in Hydrothermal Sediment.</title>
        <authorList>
            <person name="Zhou Z."/>
            <person name="Liu Y."/>
            <person name="Xu W."/>
            <person name="Pan J."/>
            <person name="Luo Z.H."/>
            <person name="Li M."/>
        </authorList>
    </citation>
    <scope>NUCLEOTIDE SEQUENCE [LARGE SCALE GENOMIC DNA]</scope>
    <source>
        <strain evidence="10">SpSt-381</strain>
    </source>
</reference>
<dbReference type="GO" id="GO:1900079">
    <property type="term" value="P:regulation of arginine biosynthetic process"/>
    <property type="evidence" value="ECO:0007669"/>
    <property type="project" value="UniProtKB-UniRule"/>
</dbReference>
<evidence type="ECO:0000256" key="4">
    <source>
        <dbReference type="ARBA" id="ARBA00023015"/>
    </source>
</evidence>
<dbReference type="GO" id="GO:0051259">
    <property type="term" value="P:protein complex oligomerization"/>
    <property type="evidence" value="ECO:0007669"/>
    <property type="project" value="InterPro"/>
</dbReference>
<evidence type="ECO:0000256" key="6">
    <source>
        <dbReference type="ARBA" id="ARBA00023163"/>
    </source>
</evidence>
<keyword evidence="6 7" id="KW-0804">Transcription</keyword>